<evidence type="ECO:0000256" key="1">
    <source>
        <dbReference type="SAM" id="MobiDB-lite"/>
    </source>
</evidence>
<dbReference type="Proteomes" id="UP001305647">
    <property type="component" value="Unassembled WGS sequence"/>
</dbReference>
<feature type="compositionally biased region" description="Polar residues" evidence="1">
    <location>
        <begin position="41"/>
        <end position="59"/>
    </location>
</feature>
<sequence>MPPPSAPRRTRRVVAMGFNAYSAPLSEPKLPAKPAQLKPVSQPSARYQRGGTSNMTQPTMTPMQHLSQECQRRGFNPAWVIKEVRGNAITCAVKLRDMTIHGDETYRCSMTAKYAVAMKALPIVRNWPISSSEVGQQYRRYHAERTVVNEERRALARVAPKIEQGTVMADVPAVDGRGAIATRIASRDHNLDSAAEQAEVLDQVRRMARGALPGHALGNGESARIFLEGLVAGVRAARLFEPGARARSRSPASGSRSSASYRERSTPTRPPSGYRNLDAPPAGDPPLQSMDLYPRGRRDPNLPNSDRYRPDYASIAPRYASNGPSEKEWAHDKFRP</sequence>
<feature type="compositionally biased region" description="Low complexity" evidence="1">
    <location>
        <begin position="243"/>
        <end position="260"/>
    </location>
</feature>
<protein>
    <submittedName>
        <fullName evidence="2">Uncharacterized protein</fullName>
    </submittedName>
</protein>
<evidence type="ECO:0000313" key="3">
    <source>
        <dbReference type="Proteomes" id="UP001305647"/>
    </source>
</evidence>
<feature type="compositionally biased region" description="Basic and acidic residues" evidence="1">
    <location>
        <begin position="294"/>
        <end position="310"/>
    </location>
</feature>
<comment type="caution">
    <text evidence="2">The sequence shown here is derived from an EMBL/GenBank/DDBJ whole genome shotgun (WGS) entry which is preliminary data.</text>
</comment>
<name>A0AAN6PUE7_9PEZI</name>
<organism evidence="2 3">
    <name type="scientific">Parathielavia hyrcaniae</name>
    <dbReference type="NCBI Taxonomy" id="113614"/>
    <lineage>
        <taxon>Eukaryota</taxon>
        <taxon>Fungi</taxon>
        <taxon>Dikarya</taxon>
        <taxon>Ascomycota</taxon>
        <taxon>Pezizomycotina</taxon>
        <taxon>Sordariomycetes</taxon>
        <taxon>Sordariomycetidae</taxon>
        <taxon>Sordariales</taxon>
        <taxon>Chaetomiaceae</taxon>
        <taxon>Parathielavia</taxon>
    </lineage>
</organism>
<proteinExistence type="predicted"/>
<feature type="region of interest" description="Disordered" evidence="1">
    <location>
        <begin position="25"/>
        <end position="59"/>
    </location>
</feature>
<accession>A0AAN6PUE7</accession>
<feature type="compositionally biased region" description="Low complexity" evidence="1">
    <location>
        <begin position="28"/>
        <end position="39"/>
    </location>
</feature>
<dbReference type="AlphaFoldDB" id="A0AAN6PUE7"/>
<keyword evidence="3" id="KW-1185">Reference proteome</keyword>
<reference evidence="2" key="1">
    <citation type="journal article" date="2023" name="Mol. Phylogenet. Evol.">
        <title>Genome-scale phylogeny and comparative genomics of the fungal order Sordariales.</title>
        <authorList>
            <person name="Hensen N."/>
            <person name="Bonometti L."/>
            <person name="Westerberg I."/>
            <person name="Brannstrom I.O."/>
            <person name="Guillou S."/>
            <person name="Cros-Aarteil S."/>
            <person name="Calhoun S."/>
            <person name="Haridas S."/>
            <person name="Kuo A."/>
            <person name="Mondo S."/>
            <person name="Pangilinan J."/>
            <person name="Riley R."/>
            <person name="LaButti K."/>
            <person name="Andreopoulos B."/>
            <person name="Lipzen A."/>
            <person name="Chen C."/>
            <person name="Yan M."/>
            <person name="Daum C."/>
            <person name="Ng V."/>
            <person name="Clum A."/>
            <person name="Steindorff A."/>
            <person name="Ohm R.A."/>
            <person name="Martin F."/>
            <person name="Silar P."/>
            <person name="Natvig D.O."/>
            <person name="Lalanne C."/>
            <person name="Gautier V."/>
            <person name="Ament-Velasquez S.L."/>
            <person name="Kruys A."/>
            <person name="Hutchinson M.I."/>
            <person name="Powell A.J."/>
            <person name="Barry K."/>
            <person name="Miller A.N."/>
            <person name="Grigoriev I.V."/>
            <person name="Debuchy R."/>
            <person name="Gladieux P."/>
            <person name="Hiltunen Thoren M."/>
            <person name="Johannesson H."/>
        </authorList>
    </citation>
    <scope>NUCLEOTIDE SEQUENCE</scope>
    <source>
        <strain evidence="2">CBS 757.83</strain>
    </source>
</reference>
<evidence type="ECO:0000313" key="2">
    <source>
        <dbReference type="EMBL" id="KAK4097953.1"/>
    </source>
</evidence>
<dbReference type="EMBL" id="MU863665">
    <property type="protein sequence ID" value="KAK4097953.1"/>
    <property type="molecule type" value="Genomic_DNA"/>
</dbReference>
<reference evidence="2" key="2">
    <citation type="submission" date="2023-05" db="EMBL/GenBank/DDBJ databases">
        <authorList>
            <consortium name="Lawrence Berkeley National Laboratory"/>
            <person name="Steindorff A."/>
            <person name="Hensen N."/>
            <person name="Bonometti L."/>
            <person name="Westerberg I."/>
            <person name="Brannstrom I.O."/>
            <person name="Guillou S."/>
            <person name="Cros-Aarteil S."/>
            <person name="Calhoun S."/>
            <person name="Haridas S."/>
            <person name="Kuo A."/>
            <person name="Mondo S."/>
            <person name="Pangilinan J."/>
            <person name="Riley R."/>
            <person name="Labutti K."/>
            <person name="Andreopoulos B."/>
            <person name="Lipzen A."/>
            <person name="Chen C."/>
            <person name="Yanf M."/>
            <person name="Daum C."/>
            <person name="Ng V."/>
            <person name="Clum A."/>
            <person name="Ohm R."/>
            <person name="Martin F."/>
            <person name="Silar P."/>
            <person name="Natvig D."/>
            <person name="Lalanne C."/>
            <person name="Gautier V."/>
            <person name="Ament-Velasquez S.L."/>
            <person name="Kruys A."/>
            <person name="Hutchinson M.I."/>
            <person name="Powell A.J."/>
            <person name="Barry K."/>
            <person name="Miller A.N."/>
            <person name="Grigoriev I.V."/>
            <person name="Debuchy R."/>
            <person name="Gladieux P."/>
            <person name="Thoren M.H."/>
            <person name="Johannesson H."/>
        </authorList>
    </citation>
    <scope>NUCLEOTIDE SEQUENCE</scope>
    <source>
        <strain evidence="2">CBS 757.83</strain>
    </source>
</reference>
<feature type="compositionally biased region" description="Basic and acidic residues" evidence="1">
    <location>
        <begin position="325"/>
        <end position="336"/>
    </location>
</feature>
<feature type="region of interest" description="Disordered" evidence="1">
    <location>
        <begin position="243"/>
        <end position="336"/>
    </location>
</feature>
<gene>
    <name evidence="2" type="ORF">N658DRAFT_257012</name>
</gene>